<keyword evidence="3" id="KW-1185">Reference proteome</keyword>
<organism evidence="2 3">
    <name type="scientific">Imshaugia aleurites</name>
    <dbReference type="NCBI Taxonomy" id="172621"/>
    <lineage>
        <taxon>Eukaryota</taxon>
        <taxon>Fungi</taxon>
        <taxon>Dikarya</taxon>
        <taxon>Ascomycota</taxon>
        <taxon>Pezizomycotina</taxon>
        <taxon>Lecanoromycetes</taxon>
        <taxon>OSLEUM clade</taxon>
        <taxon>Lecanoromycetidae</taxon>
        <taxon>Lecanorales</taxon>
        <taxon>Lecanorineae</taxon>
        <taxon>Parmeliaceae</taxon>
        <taxon>Imshaugia</taxon>
    </lineage>
</organism>
<evidence type="ECO:0000256" key="1">
    <source>
        <dbReference type="SAM" id="SignalP"/>
    </source>
</evidence>
<evidence type="ECO:0000313" key="3">
    <source>
        <dbReference type="Proteomes" id="UP000664534"/>
    </source>
</evidence>
<reference evidence="2" key="1">
    <citation type="submission" date="2021-03" db="EMBL/GenBank/DDBJ databases">
        <authorList>
            <person name="Tagirdzhanova G."/>
        </authorList>
    </citation>
    <scope>NUCLEOTIDE SEQUENCE</scope>
</reference>
<accession>A0A8H3EMN0</accession>
<feature type="signal peptide" evidence="1">
    <location>
        <begin position="1"/>
        <end position="24"/>
    </location>
</feature>
<keyword evidence="1" id="KW-0732">Signal</keyword>
<dbReference type="Proteomes" id="UP000664534">
    <property type="component" value="Unassembled WGS sequence"/>
</dbReference>
<evidence type="ECO:0008006" key="4">
    <source>
        <dbReference type="Google" id="ProtNLM"/>
    </source>
</evidence>
<evidence type="ECO:0000313" key="2">
    <source>
        <dbReference type="EMBL" id="CAF9908039.1"/>
    </source>
</evidence>
<gene>
    <name evidence="2" type="ORF">IMSHALPRED_006564</name>
</gene>
<feature type="chain" id="PRO_5034500112" description="Extracellular globin" evidence="1">
    <location>
        <begin position="25"/>
        <end position="125"/>
    </location>
</feature>
<name>A0A8H3EMN0_9LECA</name>
<protein>
    <recommendedName>
        <fullName evidence="4">Extracellular globin</fullName>
    </recommendedName>
</protein>
<comment type="caution">
    <text evidence="2">The sequence shown here is derived from an EMBL/GenBank/DDBJ whole genome shotgun (WGS) entry which is preliminary data.</text>
</comment>
<sequence length="125" mass="13365">MKASQFIVLVVLHASSAFFRSAVCANWAMDDASCAGLDDVASEVKRAIDISKHVVANLAGDNYDATIQNFVQILFNQDPNGVGLDWVQDVFAGGGAENLPGIANFGYRIIEDFLHAGDLVSTPSF</sequence>
<dbReference type="EMBL" id="CAJPDT010000004">
    <property type="protein sequence ID" value="CAF9908039.1"/>
    <property type="molecule type" value="Genomic_DNA"/>
</dbReference>
<proteinExistence type="predicted"/>
<dbReference type="AlphaFoldDB" id="A0A8H3EMN0"/>